<dbReference type="PANTHER" id="PTHR35317">
    <property type="entry name" value="OS04G0629600 PROTEIN"/>
    <property type="match status" value="1"/>
</dbReference>
<feature type="non-terminal residue" evidence="1">
    <location>
        <position position="59"/>
    </location>
</feature>
<evidence type="ECO:0000313" key="2">
    <source>
        <dbReference type="Proteomes" id="UP000265520"/>
    </source>
</evidence>
<dbReference type="EMBL" id="LXQA010158229">
    <property type="protein sequence ID" value="MCI27247.1"/>
    <property type="molecule type" value="Genomic_DNA"/>
</dbReference>
<dbReference type="PANTHER" id="PTHR35317:SF11">
    <property type="entry name" value="CCHC-TYPE DOMAIN-CONTAINING PROTEIN"/>
    <property type="match status" value="1"/>
</dbReference>
<accession>A0A392QTC4</accession>
<name>A0A392QTC4_9FABA</name>
<dbReference type="AlphaFoldDB" id="A0A392QTC4"/>
<comment type="caution">
    <text evidence="1">The sequence shown here is derived from an EMBL/GenBank/DDBJ whole genome shotgun (WGS) entry which is preliminary data.</text>
</comment>
<sequence length="59" mass="7121">MTLKTTKAIWDYLKEEYAWDERTRGMQVMNLMREFELQKMKESATVKDYSNRLLSIGNK</sequence>
<protein>
    <submittedName>
        <fullName evidence="1">Uncharacterized protein</fullName>
    </submittedName>
</protein>
<proteinExistence type="predicted"/>
<keyword evidence="2" id="KW-1185">Reference proteome</keyword>
<evidence type="ECO:0000313" key="1">
    <source>
        <dbReference type="EMBL" id="MCI27247.1"/>
    </source>
</evidence>
<dbReference type="Pfam" id="PF14223">
    <property type="entry name" value="Retrotran_gag_2"/>
    <property type="match status" value="1"/>
</dbReference>
<reference evidence="1 2" key="1">
    <citation type="journal article" date="2018" name="Front. Plant Sci.">
        <title>Red Clover (Trifolium pratense) and Zigzag Clover (T. medium) - A Picture of Genomic Similarities and Differences.</title>
        <authorList>
            <person name="Dluhosova J."/>
            <person name="Istvanek J."/>
            <person name="Nedelnik J."/>
            <person name="Repkova J."/>
        </authorList>
    </citation>
    <scope>NUCLEOTIDE SEQUENCE [LARGE SCALE GENOMIC DNA]</scope>
    <source>
        <strain evidence="2">cv. 10/8</strain>
        <tissue evidence="1">Leaf</tissue>
    </source>
</reference>
<organism evidence="1 2">
    <name type="scientific">Trifolium medium</name>
    <dbReference type="NCBI Taxonomy" id="97028"/>
    <lineage>
        <taxon>Eukaryota</taxon>
        <taxon>Viridiplantae</taxon>
        <taxon>Streptophyta</taxon>
        <taxon>Embryophyta</taxon>
        <taxon>Tracheophyta</taxon>
        <taxon>Spermatophyta</taxon>
        <taxon>Magnoliopsida</taxon>
        <taxon>eudicotyledons</taxon>
        <taxon>Gunneridae</taxon>
        <taxon>Pentapetalae</taxon>
        <taxon>rosids</taxon>
        <taxon>fabids</taxon>
        <taxon>Fabales</taxon>
        <taxon>Fabaceae</taxon>
        <taxon>Papilionoideae</taxon>
        <taxon>50 kb inversion clade</taxon>
        <taxon>NPAAA clade</taxon>
        <taxon>Hologalegina</taxon>
        <taxon>IRL clade</taxon>
        <taxon>Trifolieae</taxon>
        <taxon>Trifolium</taxon>
    </lineage>
</organism>
<dbReference type="Proteomes" id="UP000265520">
    <property type="component" value="Unassembled WGS sequence"/>
</dbReference>